<comment type="caution">
    <text evidence="2">The sequence shown here is derived from an EMBL/GenBank/DDBJ whole genome shotgun (WGS) entry which is preliminary data.</text>
</comment>
<evidence type="ECO:0000256" key="1">
    <source>
        <dbReference type="SAM" id="MobiDB-lite"/>
    </source>
</evidence>
<gene>
    <name evidence="2" type="ORF">K0M31_017114</name>
</gene>
<accession>A0AA40FDE9</accession>
<reference evidence="2" key="1">
    <citation type="submission" date="2021-10" db="EMBL/GenBank/DDBJ databases">
        <title>Melipona bicolor Genome sequencing and assembly.</title>
        <authorList>
            <person name="Araujo N.S."/>
            <person name="Arias M.C."/>
        </authorList>
    </citation>
    <scope>NUCLEOTIDE SEQUENCE</scope>
    <source>
        <strain evidence="2">USP_2M_L1-L4_2017</strain>
        <tissue evidence="2">Whole body</tissue>
    </source>
</reference>
<protein>
    <submittedName>
        <fullName evidence="2">Uncharacterized protein</fullName>
    </submittedName>
</protein>
<name>A0AA40FDE9_9HYME</name>
<feature type="region of interest" description="Disordered" evidence="1">
    <location>
        <begin position="1"/>
        <end position="34"/>
    </location>
</feature>
<dbReference type="EMBL" id="JAHYIQ010000058">
    <property type="protein sequence ID" value="KAK1116961.1"/>
    <property type="molecule type" value="Genomic_DNA"/>
</dbReference>
<sequence length="86" mass="9513">NSRTEREEREWQTSRESEQDKGMKDSVKGRPSGGAATLIKTSMQISLIDESAAINPRRRLQLMPYKIPGDATRRSAVAGPAAKSRV</sequence>
<evidence type="ECO:0000313" key="3">
    <source>
        <dbReference type="Proteomes" id="UP001177670"/>
    </source>
</evidence>
<dbReference type="AlphaFoldDB" id="A0AA40FDE9"/>
<keyword evidence="3" id="KW-1185">Reference proteome</keyword>
<feature type="compositionally biased region" description="Basic and acidic residues" evidence="1">
    <location>
        <begin position="1"/>
        <end position="28"/>
    </location>
</feature>
<evidence type="ECO:0000313" key="2">
    <source>
        <dbReference type="EMBL" id="KAK1116961.1"/>
    </source>
</evidence>
<feature type="non-terminal residue" evidence="2">
    <location>
        <position position="1"/>
    </location>
</feature>
<dbReference type="Proteomes" id="UP001177670">
    <property type="component" value="Unassembled WGS sequence"/>
</dbReference>
<organism evidence="2 3">
    <name type="scientific">Melipona bicolor</name>
    <dbReference type="NCBI Taxonomy" id="60889"/>
    <lineage>
        <taxon>Eukaryota</taxon>
        <taxon>Metazoa</taxon>
        <taxon>Ecdysozoa</taxon>
        <taxon>Arthropoda</taxon>
        <taxon>Hexapoda</taxon>
        <taxon>Insecta</taxon>
        <taxon>Pterygota</taxon>
        <taxon>Neoptera</taxon>
        <taxon>Endopterygota</taxon>
        <taxon>Hymenoptera</taxon>
        <taxon>Apocrita</taxon>
        <taxon>Aculeata</taxon>
        <taxon>Apoidea</taxon>
        <taxon>Anthophila</taxon>
        <taxon>Apidae</taxon>
        <taxon>Melipona</taxon>
    </lineage>
</organism>
<proteinExistence type="predicted"/>